<gene>
    <name evidence="2" type="ORF">CTEN210_06612</name>
</gene>
<feature type="transmembrane region" description="Helical" evidence="1">
    <location>
        <begin position="6"/>
        <end position="26"/>
    </location>
</feature>
<feature type="transmembrane region" description="Helical" evidence="1">
    <location>
        <begin position="660"/>
        <end position="680"/>
    </location>
</feature>
<feature type="transmembrane region" description="Helical" evidence="1">
    <location>
        <begin position="115"/>
        <end position="135"/>
    </location>
</feature>
<protein>
    <submittedName>
        <fullName evidence="2">Uncharacterized protein</fullName>
    </submittedName>
</protein>
<keyword evidence="1" id="KW-0472">Membrane</keyword>
<accession>A0AAD3CS05</accession>
<feature type="transmembrane region" description="Helical" evidence="1">
    <location>
        <begin position="332"/>
        <end position="353"/>
    </location>
</feature>
<feature type="transmembrane region" description="Helical" evidence="1">
    <location>
        <begin position="547"/>
        <end position="565"/>
    </location>
</feature>
<comment type="caution">
    <text evidence="2">The sequence shown here is derived from an EMBL/GenBank/DDBJ whole genome shotgun (WGS) entry which is preliminary data.</text>
</comment>
<proteinExistence type="predicted"/>
<feature type="transmembrane region" description="Helical" evidence="1">
    <location>
        <begin position="628"/>
        <end position="648"/>
    </location>
</feature>
<dbReference type="AlphaFoldDB" id="A0AAD3CS05"/>
<dbReference type="EMBL" id="BLLK01000038">
    <property type="protein sequence ID" value="GFH50136.1"/>
    <property type="molecule type" value="Genomic_DNA"/>
</dbReference>
<sequence>MATRSLTSIALLFMVDVLSLSNYLFIRKLRSVVDDRSFQNENTFFNAFSKKFSTNPLVAGFKGFGRGFHQARKEENMSETEKKKGTLMEVLYAVMLGRHRMAPCVDKRFPGWKPIPFKIGIWSTAITILAITFLLSENSLTNKLAVATGGEGGFCATDDAEEKLALFQLHIKSSDVTNIDQGRDQYNATPTYRDQLLRDTARYIRCPEEPNNEKIKGGNNINTKVKYSQNEEVVTWYGERFFPGYWRALLQKKREKGCSVRKKIRWDNWGLSIICKRKTIPTPCSPSWQGKIDKDLQADEVAFESDASVDNLDHLKQESAEMIQRLMKQFDVAGTMYSIYMVVALFFPTPMVLYRPSIVNTMKTLLFGVRKFTFIITVLVIYWVSDYATMILNQPEINIFLGNIRSDPCFLDADFIRGRSEIVSNTCNNLINIENKLGVAKFEISQLIEDITQFDVTCTCPFPANSQDYSNLTIHNYGFEKDWKINTMPYKTLDGIAISTENQKADQSSLWKAKEDFAFLGNETICVDRLYAQKKIMVADDTGLSWWQLWISSGIFASLVIKFFIANFGISLVKLADPFYVHDGKYESPPNDVNISEEEGDAKSLLFVNEEITQNKIAALKAIALREVIIWGALTNFCLISLFIASIPDMKENAFNTLDKVITSFIILICIIGPIGCFYLSRYVNKVVEESMESEKVKCGTPDTVTSIKTTVSYFAPNTQITATNPSETKLSKLGYALTPLRKKKDDTITGIVSDATSKVMASISTPAKKNDNTMRDKFQNALTPVLKKKKDETMLEKSNDSITGIVSDATSKVMASISTPAKKNDNTMRDKFQNALTPVLKKKKDETMLEKINDSATKVISAFTCM</sequence>
<organism evidence="2 3">
    <name type="scientific">Chaetoceros tenuissimus</name>
    <dbReference type="NCBI Taxonomy" id="426638"/>
    <lineage>
        <taxon>Eukaryota</taxon>
        <taxon>Sar</taxon>
        <taxon>Stramenopiles</taxon>
        <taxon>Ochrophyta</taxon>
        <taxon>Bacillariophyta</taxon>
        <taxon>Coscinodiscophyceae</taxon>
        <taxon>Chaetocerotophycidae</taxon>
        <taxon>Chaetocerotales</taxon>
        <taxon>Chaetocerotaceae</taxon>
        <taxon>Chaetoceros</taxon>
    </lineage>
</organism>
<reference evidence="2 3" key="1">
    <citation type="journal article" date="2021" name="Sci. Rep.">
        <title>The genome of the diatom Chaetoceros tenuissimus carries an ancient integrated fragment of an extant virus.</title>
        <authorList>
            <person name="Hongo Y."/>
            <person name="Kimura K."/>
            <person name="Takaki Y."/>
            <person name="Yoshida Y."/>
            <person name="Baba S."/>
            <person name="Kobayashi G."/>
            <person name="Nagasaki K."/>
            <person name="Hano T."/>
            <person name="Tomaru Y."/>
        </authorList>
    </citation>
    <scope>NUCLEOTIDE SEQUENCE [LARGE SCALE GENOMIC DNA]</scope>
    <source>
        <strain evidence="2 3">NIES-3715</strain>
    </source>
</reference>
<keyword evidence="3" id="KW-1185">Reference proteome</keyword>
<evidence type="ECO:0000313" key="3">
    <source>
        <dbReference type="Proteomes" id="UP001054902"/>
    </source>
</evidence>
<evidence type="ECO:0000256" key="1">
    <source>
        <dbReference type="SAM" id="Phobius"/>
    </source>
</evidence>
<keyword evidence="1" id="KW-1133">Transmembrane helix</keyword>
<feature type="transmembrane region" description="Helical" evidence="1">
    <location>
        <begin position="365"/>
        <end position="385"/>
    </location>
</feature>
<name>A0AAD3CS05_9STRA</name>
<evidence type="ECO:0000313" key="2">
    <source>
        <dbReference type="EMBL" id="GFH50136.1"/>
    </source>
</evidence>
<keyword evidence="1" id="KW-0812">Transmembrane</keyword>
<dbReference type="Proteomes" id="UP001054902">
    <property type="component" value="Unassembled WGS sequence"/>
</dbReference>